<dbReference type="RefSeq" id="WP_000552024.1">
    <property type="nucleotide sequence ID" value="NZ_KB976014.1"/>
</dbReference>
<dbReference type="AlphaFoldDB" id="A0ABC9SQK3"/>
<accession>A0ABC9SQK3</accession>
<gene>
    <name evidence="1" type="ORF">IAY_06241</name>
</gene>
<protein>
    <recommendedName>
        <fullName evidence="3">Dephospho-CoA kinase</fullName>
    </recommendedName>
</protein>
<name>A0ABC9SQK3_BACCE</name>
<evidence type="ECO:0008006" key="3">
    <source>
        <dbReference type="Google" id="ProtNLM"/>
    </source>
</evidence>
<dbReference type="Pfam" id="PF13238">
    <property type="entry name" value="AAA_18"/>
    <property type="match status" value="1"/>
</dbReference>
<evidence type="ECO:0000313" key="2">
    <source>
        <dbReference type="Proteomes" id="UP000014060"/>
    </source>
</evidence>
<dbReference type="SUPFAM" id="SSF52540">
    <property type="entry name" value="P-loop containing nucleoside triphosphate hydrolases"/>
    <property type="match status" value="1"/>
</dbReference>
<organism evidence="1 2">
    <name type="scientific">Bacillus cereus TIAC219</name>
    <dbReference type="NCBI Taxonomy" id="718222"/>
    <lineage>
        <taxon>Bacteria</taxon>
        <taxon>Bacillati</taxon>
        <taxon>Bacillota</taxon>
        <taxon>Bacilli</taxon>
        <taxon>Bacillales</taxon>
        <taxon>Bacillaceae</taxon>
        <taxon>Bacillus</taxon>
        <taxon>Bacillus cereus group</taxon>
    </lineage>
</organism>
<comment type="caution">
    <text evidence="1">The sequence shown here is derived from an EMBL/GenBank/DDBJ whole genome shotgun (WGS) entry which is preliminary data.</text>
</comment>
<reference evidence="1 2" key="1">
    <citation type="submission" date="2013-01" db="EMBL/GenBank/DDBJ databases">
        <title>The Genome Sequence of Bacillus cereus TIAC219.</title>
        <authorList>
            <consortium name="The Broad Institute Genome Sequencing Platform"/>
            <consortium name="The Broad Institute Genome Sequencing Center for Infectious Disease"/>
            <person name="Feldgarden M."/>
            <person name="Van der Auwera G.A."/>
            <person name="Mahillon J."/>
            <person name="Duprez V."/>
            <person name="Timmery S."/>
            <person name="Mattelet C."/>
            <person name="Dierick K."/>
            <person name="Sun M."/>
            <person name="Yu Z."/>
            <person name="Zhu L."/>
            <person name="Hu X."/>
            <person name="Shank E.B."/>
            <person name="Swiecicka I."/>
            <person name="Hansen B.M."/>
            <person name="Andrup L."/>
            <person name="Walker B."/>
            <person name="Young S.K."/>
            <person name="Zeng Q."/>
            <person name="Gargeya S."/>
            <person name="Fitzgerald M."/>
            <person name="Haas B."/>
            <person name="Abouelleil A."/>
            <person name="Alvarado L."/>
            <person name="Arachchi H.M."/>
            <person name="Berlin A.M."/>
            <person name="Chapman S.B."/>
            <person name="Dewar J."/>
            <person name="Goldberg J."/>
            <person name="Griggs A."/>
            <person name="Gujja S."/>
            <person name="Hansen M."/>
            <person name="Howarth C."/>
            <person name="Imamovic A."/>
            <person name="Larimer J."/>
            <person name="McCowan C."/>
            <person name="Murphy C."/>
            <person name="Neiman D."/>
            <person name="Pearson M."/>
            <person name="Priest M."/>
            <person name="Roberts A."/>
            <person name="Saif S."/>
            <person name="Shea T."/>
            <person name="Sisk P."/>
            <person name="Sykes S."/>
            <person name="Wortman J."/>
            <person name="Nusbaum C."/>
            <person name="Birren B."/>
        </authorList>
    </citation>
    <scope>NUCLEOTIDE SEQUENCE [LARGE SCALE GENOMIC DNA]</scope>
    <source>
        <strain evidence="1 2">TIAC219</strain>
    </source>
</reference>
<dbReference type="Proteomes" id="UP000014060">
    <property type="component" value="Unassembled WGS sequence"/>
</dbReference>
<dbReference type="InterPro" id="IPR027417">
    <property type="entry name" value="P-loop_NTPase"/>
</dbReference>
<evidence type="ECO:0000313" key="1">
    <source>
        <dbReference type="EMBL" id="EOQ57845.1"/>
    </source>
</evidence>
<sequence>MHNTVIIGIAGKMRTGKDTIARLMAKDRRGKFQRGAYADELKMQVDRKYGKQEGGKRRALLQHEGQEERKHDALVWIKRLQPKIDFLRTTGHNVVITDVRQQNEIDSLREQGAYIIRVNVSDEIRKQRIIDAGDEFKEADFYHETETAIDAFEVDYEINNEGGLIQLVQQLDAILISIDGIEKRRIAANKSWDEFVKKINQDMKTISRKEALRSGRI</sequence>
<dbReference type="EMBL" id="AHCJ01000083">
    <property type="protein sequence ID" value="EOQ57845.1"/>
    <property type="molecule type" value="Genomic_DNA"/>
</dbReference>
<dbReference type="Gene3D" id="3.40.50.300">
    <property type="entry name" value="P-loop containing nucleotide triphosphate hydrolases"/>
    <property type="match status" value="1"/>
</dbReference>
<proteinExistence type="predicted"/>